<sequence>MATNKIGDTVTQGGFHVKVNSVTMPYTPPAGATYKPRDPMVWIVVDFTATNATDKPLVFSSIMGMELYDSDKNKYLASIVYEDSLPKGKVFPDTDIAPGKSATGEVVFEVPKTSKGFLLFVEGALFHKSGPIPVVGLGR</sequence>
<dbReference type="InterPro" id="IPR029051">
    <property type="entry name" value="DUF4352"/>
</dbReference>
<evidence type="ECO:0000313" key="4">
    <source>
        <dbReference type="Proteomes" id="UP001500751"/>
    </source>
</evidence>
<protein>
    <recommendedName>
        <fullName evidence="2">DUF4352 domain-containing protein</fullName>
    </recommendedName>
</protein>
<keyword evidence="1" id="KW-0732">Signal</keyword>
<dbReference type="Gene3D" id="2.60.40.1240">
    <property type="match status" value="1"/>
</dbReference>
<dbReference type="Proteomes" id="UP001500751">
    <property type="component" value="Unassembled WGS sequence"/>
</dbReference>
<comment type="caution">
    <text evidence="3">The sequence shown here is derived from an EMBL/GenBank/DDBJ whole genome shotgun (WGS) entry which is preliminary data.</text>
</comment>
<dbReference type="RefSeq" id="WP_344666608.1">
    <property type="nucleotide sequence ID" value="NZ_BAAAQN010000018.1"/>
</dbReference>
<evidence type="ECO:0000259" key="2">
    <source>
        <dbReference type="Pfam" id="PF11611"/>
    </source>
</evidence>
<name>A0ABP5FQ00_9ACTN</name>
<dbReference type="InterPro" id="IPR029050">
    <property type="entry name" value="Immunoprotect_excell_Ig-like"/>
</dbReference>
<evidence type="ECO:0000256" key="1">
    <source>
        <dbReference type="ARBA" id="ARBA00022729"/>
    </source>
</evidence>
<dbReference type="Pfam" id="PF11611">
    <property type="entry name" value="DUF4352"/>
    <property type="match status" value="1"/>
</dbReference>
<gene>
    <name evidence="3" type="ORF">GCM10009839_34400</name>
</gene>
<evidence type="ECO:0000313" key="3">
    <source>
        <dbReference type="EMBL" id="GAA2031579.1"/>
    </source>
</evidence>
<proteinExistence type="predicted"/>
<reference evidence="4" key="1">
    <citation type="journal article" date="2019" name="Int. J. Syst. Evol. Microbiol.">
        <title>The Global Catalogue of Microorganisms (GCM) 10K type strain sequencing project: providing services to taxonomists for standard genome sequencing and annotation.</title>
        <authorList>
            <consortium name="The Broad Institute Genomics Platform"/>
            <consortium name="The Broad Institute Genome Sequencing Center for Infectious Disease"/>
            <person name="Wu L."/>
            <person name="Ma J."/>
        </authorList>
    </citation>
    <scope>NUCLEOTIDE SEQUENCE [LARGE SCALE GENOMIC DNA]</scope>
    <source>
        <strain evidence="4">JCM 16014</strain>
    </source>
</reference>
<organism evidence="3 4">
    <name type="scientific">Catenulispora yoronensis</name>
    <dbReference type="NCBI Taxonomy" id="450799"/>
    <lineage>
        <taxon>Bacteria</taxon>
        <taxon>Bacillati</taxon>
        <taxon>Actinomycetota</taxon>
        <taxon>Actinomycetes</taxon>
        <taxon>Catenulisporales</taxon>
        <taxon>Catenulisporaceae</taxon>
        <taxon>Catenulispora</taxon>
    </lineage>
</organism>
<feature type="domain" description="DUF4352" evidence="2">
    <location>
        <begin position="5"/>
        <end position="122"/>
    </location>
</feature>
<dbReference type="EMBL" id="BAAAQN010000018">
    <property type="protein sequence ID" value="GAA2031579.1"/>
    <property type="molecule type" value="Genomic_DNA"/>
</dbReference>
<accession>A0ABP5FQ00</accession>
<keyword evidence="4" id="KW-1185">Reference proteome</keyword>